<evidence type="ECO:0000256" key="2">
    <source>
        <dbReference type="ARBA" id="ARBA00022553"/>
    </source>
</evidence>
<evidence type="ECO:0000313" key="4">
    <source>
        <dbReference type="EMBL" id="KAH9645571.1"/>
    </source>
</evidence>
<feature type="compositionally biased region" description="Basic and acidic residues" evidence="3">
    <location>
        <begin position="113"/>
        <end position="124"/>
    </location>
</feature>
<feature type="compositionally biased region" description="Low complexity" evidence="3">
    <location>
        <begin position="194"/>
        <end position="210"/>
    </location>
</feature>
<feature type="region of interest" description="Disordered" evidence="3">
    <location>
        <begin position="108"/>
        <end position="128"/>
    </location>
</feature>
<dbReference type="Proteomes" id="UP000814243">
    <property type="component" value="Unassembled WGS sequence"/>
</dbReference>
<dbReference type="PANTHER" id="PTHR10972">
    <property type="entry name" value="OXYSTEROL-BINDING PROTEIN-RELATED"/>
    <property type="match status" value="1"/>
</dbReference>
<evidence type="ECO:0000313" key="5">
    <source>
        <dbReference type="Proteomes" id="UP000814243"/>
    </source>
</evidence>
<gene>
    <name evidence="4" type="ORF">HF086_005220</name>
</gene>
<comment type="similarity">
    <text evidence="1">Belongs to the OSBP family.</text>
</comment>
<dbReference type="GO" id="GO:0097038">
    <property type="term" value="C:perinuclear endoplasmic reticulum"/>
    <property type="evidence" value="ECO:0007669"/>
    <property type="project" value="TreeGrafter"/>
</dbReference>
<dbReference type="GO" id="GO:0005829">
    <property type="term" value="C:cytosol"/>
    <property type="evidence" value="ECO:0007669"/>
    <property type="project" value="TreeGrafter"/>
</dbReference>
<dbReference type="PANTHER" id="PTHR10972:SF205">
    <property type="entry name" value="OXYSTEROL-BINDING PROTEIN 1"/>
    <property type="match status" value="1"/>
</dbReference>
<name>A0A922SQV1_SPOEX</name>
<evidence type="ECO:0000256" key="1">
    <source>
        <dbReference type="ARBA" id="ARBA00008842"/>
    </source>
</evidence>
<proteinExistence type="inferred from homology"/>
<dbReference type="GO" id="GO:0032934">
    <property type="term" value="F:sterol binding"/>
    <property type="evidence" value="ECO:0007669"/>
    <property type="project" value="TreeGrafter"/>
</dbReference>
<accession>A0A922SQV1</accession>
<evidence type="ECO:0000256" key="3">
    <source>
        <dbReference type="SAM" id="MobiDB-lite"/>
    </source>
</evidence>
<keyword evidence="2" id="KW-0597">Phosphoprotein</keyword>
<dbReference type="InterPro" id="IPR000648">
    <property type="entry name" value="Oxysterol-bd"/>
</dbReference>
<feature type="region of interest" description="Disordered" evidence="3">
    <location>
        <begin position="147"/>
        <end position="177"/>
    </location>
</feature>
<dbReference type="Pfam" id="PF01237">
    <property type="entry name" value="Oxysterol_BP"/>
    <property type="match status" value="1"/>
</dbReference>
<dbReference type="SUPFAM" id="SSF144000">
    <property type="entry name" value="Oxysterol-binding protein-like"/>
    <property type="match status" value="1"/>
</dbReference>
<comment type="caution">
    <text evidence="4">The sequence shown here is derived from an EMBL/GenBank/DDBJ whole genome shotgun (WGS) entry which is preliminary data.</text>
</comment>
<dbReference type="Gene3D" id="2.40.160.120">
    <property type="match status" value="1"/>
</dbReference>
<feature type="region of interest" description="Disordered" evidence="3">
    <location>
        <begin position="194"/>
        <end position="236"/>
    </location>
</feature>
<dbReference type="InterPro" id="IPR037239">
    <property type="entry name" value="OSBP_sf"/>
</dbReference>
<protein>
    <submittedName>
        <fullName evidence="4">Uncharacterized protein</fullName>
    </submittedName>
</protein>
<dbReference type="AlphaFoldDB" id="A0A922SQV1"/>
<dbReference type="GO" id="GO:0005886">
    <property type="term" value="C:plasma membrane"/>
    <property type="evidence" value="ECO:0007669"/>
    <property type="project" value="TreeGrafter"/>
</dbReference>
<organism evidence="4 5">
    <name type="scientific">Spodoptera exigua</name>
    <name type="common">Beet armyworm</name>
    <name type="synonym">Noctua fulgens</name>
    <dbReference type="NCBI Taxonomy" id="7107"/>
    <lineage>
        <taxon>Eukaryota</taxon>
        <taxon>Metazoa</taxon>
        <taxon>Ecdysozoa</taxon>
        <taxon>Arthropoda</taxon>
        <taxon>Hexapoda</taxon>
        <taxon>Insecta</taxon>
        <taxon>Pterygota</taxon>
        <taxon>Neoptera</taxon>
        <taxon>Endopterygota</taxon>
        <taxon>Lepidoptera</taxon>
        <taxon>Glossata</taxon>
        <taxon>Ditrysia</taxon>
        <taxon>Noctuoidea</taxon>
        <taxon>Noctuidae</taxon>
        <taxon>Amphipyrinae</taxon>
        <taxon>Spodoptera</taxon>
    </lineage>
</organism>
<reference evidence="4" key="1">
    <citation type="journal article" date="2021" name="G3 (Bethesda)">
        <title>Genome and transcriptome analysis of the beet armyworm Spodoptera exigua reveals targets for pest control. .</title>
        <authorList>
            <person name="Simon S."/>
            <person name="Breeschoten T."/>
            <person name="Jansen H.J."/>
            <person name="Dirks R.P."/>
            <person name="Schranz M.E."/>
            <person name="Ros V.I.D."/>
        </authorList>
    </citation>
    <scope>NUCLEOTIDE SEQUENCE</scope>
    <source>
        <strain evidence="4">TB_SE_WUR_2020</strain>
    </source>
</reference>
<sequence length="236" mass="25749">MDIVGESGPATGYVAHLKYLPYGYFSKDTQRKVTGVIKDPQGVPRYVLQGHWDSRVEVAPVTSTSADNTVCKTGKFTVAWERVAAPPDSDKWYNFTLLAAQLNEFEEGVAPTDSRRRPDQRLMEEGLWDEANTEKLRLEEKQRAKRRELEAAAEAAAAGGGAPAPPARARSGSRARRCPRRASNICATCTRTATGTASGARTGAPAPTSSSRRRAPSARSRWETCHRIESQSSVSL</sequence>
<feature type="compositionally biased region" description="Basic and acidic residues" evidence="3">
    <location>
        <begin position="220"/>
        <end position="229"/>
    </location>
</feature>
<dbReference type="EMBL" id="JACEFF010000019">
    <property type="protein sequence ID" value="KAH9645571.1"/>
    <property type="molecule type" value="Genomic_DNA"/>
</dbReference>